<name>U4LQZ1_PYROM</name>
<dbReference type="OMA" id="EKPAIFW"/>
<dbReference type="AlphaFoldDB" id="U4LQZ1"/>
<keyword evidence="2" id="KW-0472">Membrane</keyword>
<dbReference type="PANTHER" id="PTHR38488">
    <property type="entry name" value="OXIDOREDUCTASE 9.5 KDA SUBUNIT, PUTATIVE (AFU_ORTHOLOGUE AFUA_5G08980)-RELATED"/>
    <property type="match status" value="1"/>
</dbReference>
<accession>U4LQZ1</accession>
<organism evidence="3 4">
    <name type="scientific">Pyronema omphalodes (strain CBS 100304)</name>
    <name type="common">Pyronema confluens</name>
    <dbReference type="NCBI Taxonomy" id="1076935"/>
    <lineage>
        <taxon>Eukaryota</taxon>
        <taxon>Fungi</taxon>
        <taxon>Dikarya</taxon>
        <taxon>Ascomycota</taxon>
        <taxon>Pezizomycotina</taxon>
        <taxon>Pezizomycetes</taxon>
        <taxon>Pezizales</taxon>
        <taxon>Pyronemataceae</taxon>
        <taxon>Pyronema</taxon>
    </lineage>
</organism>
<evidence type="ECO:0000256" key="1">
    <source>
        <dbReference type="SAM" id="MobiDB-lite"/>
    </source>
</evidence>
<dbReference type="Proteomes" id="UP000018144">
    <property type="component" value="Unassembled WGS sequence"/>
</dbReference>
<keyword evidence="2" id="KW-0812">Transmembrane</keyword>
<dbReference type="OrthoDB" id="2093409at2759"/>
<dbReference type="CDD" id="cd22903">
    <property type="entry name" value="NI9M"/>
    <property type="match status" value="1"/>
</dbReference>
<reference evidence="3 4" key="1">
    <citation type="journal article" date="2013" name="PLoS Genet.">
        <title>The genome and development-dependent transcriptomes of Pyronema confluens: a window into fungal evolution.</title>
        <authorList>
            <person name="Traeger S."/>
            <person name="Altegoer F."/>
            <person name="Freitag M."/>
            <person name="Gabaldon T."/>
            <person name="Kempken F."/>
            <person name="Kumar A."/>
            <person name="Marcet-Houben M."/>
            <person name="Poggeler S."/>
            <person name="Stajich J.E."/>
            <person name="Nowrousian M."/>
        </authorList>
    </citation>
    <scope>NUCLEOTIDE SEQUENCE [LARGE SCALE GENOMIC DNA]</scope>
    <source>
        <strain evidence="4">CBS 100304</strain>
        <tissue evidence="3">Vegetative mycelium</tissue>
    </source>
</reference>
<dbReference type="EMBL" id="HF935352">
    <property type="protein sequence ID" value="CCX29721.1"/>
    <property type="molecule type" value="Genomic_DNA"/>
</dbReference>
<proteinExistence type="predicted"/>
<feature type="transmembrane region" description="Helical" evidence="2">
    <location>
        <begin position="28"/>
        <end position="46"/>
    </location>
</feature>
<evidence type="ECO:0000313" key="4">
    <source>
        <dbReference type="Proteomes" id="UP000018144"/>
    </source>
</evidence>
<dbReference type="PANTHER" id="PTHR38488:SF1">
    <property type="entry name" value="OXIDOREDUCTASE 9.5 KDA SUBUNIT, PUTATIVE (AFU_ORTHOLOGUE AFUA_5G08980)-RELATED"/>
    <property type="match status" value="1"/>
</dbReference>
<evidence type="ECO:0000256" key="2">
    <source>
        <dbReference type="SAM" id="Phobius"/>
    </source>
</evidence>
<dbReference type="STRING" id="1076935.U4LQZ1"/>
<dbReference type="InterPro" id="IPR039961">
    <property type="entry name" value="Nuo9.5"/>
</dbReference>
<keyword evidence="3" id="KW-0830">Ubiquinone</keyword>
<feature type="region of interest" description="Disordered" evidence="1">
    <location>
        <begin position="55"/>
        <end position="80"/>
    </location>
</feature>
<sequence>MPVAAAPSLVSQPMRYCRWAARNYPARFYSVVLGAFALAVPVAIPVRRALGYKDHSPVPTTWPIPNRKREAVPTEFDDPQ</sequence>
<keyword evidence="2" id="KW-1133">Transmembrane helix</keyword>
<protein>
    <submittedName>
        <fullName evidence="3">Similar to NADH-ubiquinone oxidoreductase 9.5 kDa subunit acc. no. P42117</fullName>
    </submittedName>
</protein>
<gene>
    <name evidence="3" type="ORF">PCON_07047</name>
</gene>
<evidence type="ECO:0000313" key="3">
    <source>
        <dbReference type="EMBL" id="CCX29721.1"/>
    </source>
</evidence>
<keyword evidence="4" id="KW-1185">Reference proteome</keyword>